<dbReference type="PANTHER" id="PTHR36507">
    <property type="entry name" value="BLL1555 PROTEIN"/>
    <property type="match status" value="1"/>
</dbReference>
<feature type="binding site" evidence="7">
    <location>
        <position position="67"/>
    </location>
    <ligand>
        <name>Cu cation</name>
        <dbReference type="ChEBI" id="CHEBI:23378"/>
    </ligand>
</feature>
<keyword evidence="6 7" id="KW-0186">Copper</keyword>
<keyword evidence="3 7" id="KW-0479">Metal-binding</keyword>
<dbReference type="AlphaFoldDB" id="A0A930BTU5"/>
<keyword evidence="5" id="KW-0249">Electron transport</keyword>
<reference evidence="9" key="1">
    <citation type="submission" date="2020-04" db="EMBL/GenBank/DDBJ databases">
        <title>Deep metagenomics examines the oral microbiome during advanced dental caries in children, revealing novel taxa and co-occurrences with host molecules.</title>
        <authorList>
            <person name="Baker J.L."/>
            <person name="Morton J.T."/>
            <person name="Dinis M."/>
            <person name="Alvarez R."/>
            <person name="Tran N.C."/>
            <person name="Knight R."/>
            <person name="Edlund A."/>
        </authorList>
    </citation>
    <scope>NUCLEOTIDE SEQUENCE</scope>
    <source>
        <strain evidence="9">JCVI_32_bin.24</strain>
    </source>
</reference>
<dbReference type="GO" id="GO:0042597">
    <property type="term" value="C:periplasmic space"/>
    <property type="evidence" value="ECO:0007669"/>
    <property type="project" value="UniProtKB-SubCell"/>
</dbReference>
<dbReference type="Gene3D" id="2.60.40.420">
    <property type="entry name" value="Cupredoxins - blue copper proteins"/>
    <property type="match status" value="1"/>
</dbReference>
<keyword evidence="2" id="KW-0813">Transport</keyword>
<name>A0A930BTU5_9RHOO</name>
<evidence type="ECO:0000256" key="4">
    <source>
        <dbReference type="ARBA" id="ARBA00022764"/>
    </source>
</evidence>
<comment type="subcellular location">
    <subcellularLocation>
        <location evidence="1">Periplasm</location>
    </subcellularLocation>
</comment>
<dbReference type="EMBL" id="JABZMI010000164">
    <property type="protein sequence ID" value="MBF1165191.1"/>
    <property type="molecule type" value="Genomic_DNA"/>
</dbReference>
<sequence>MPSGIAPQSGWLPLKRAPLLLALFSFSVWAEPVAEVRIEGYRYLPAEITIKAGESVRWINHEKRTSHSIVFPAEGGLESERLFPLESWQRRFEKPGRYDYHCGPHPEMKGVVVVGE</sequence>
<keyword evidence="4" id="KW-0574">Periplasm</keyword>
<feature type="binding site" evidence="7">
    <location>
        <position position="105"/>
    </location>
    <ligand>
        <name>Cu cation</name>
        <dbReference type="ChEBI" id="CHEBI:23378"/>
    </ligand>
</feature>
<evidence type="ECO:0000313" key="10">
    <source>
        <dbReference type="Proteomes" id="UP000718593"/>
    </source>
</evidence>
<protein>
    <submittedName>
        <fullName evidence="9">Cupredoxin domain-containing protein</fullName>
    </submittedName>
</protein>
<evidence type="ECO:0000256" key="1">
    <source>
        <dbReference type="ARBA" id="ARBA00004418"/>
    </source>
</evidence>
<organism evidence="9 10">
    <name type="scientific">Dechloromonas agitata</name>
    <dbReference type="NCBI Taxonomy" id="73030"/>
    <lineage>
        <taxon>Bacteria</taxon>
        <taxon>Pseudomonadati</taxon>
        <taxon>Pseudomonadota</taxon>
        <taxon>Betaproteobacteria</taxon>
        <taxon>Rhodocyclales</taxon>
        <taxon>Azonexaceae</taxon>
        <taxon>Dechloromonas</taxon>
    </lineage>
</organism>
<dbReference type="GO" id="GO:0005507">
    <property type="term" value="F:copper ion binding"/>
    <property type="evidence" value="ECO:0007669"/>
    <property type="project" value="InterPro"/>
</dbReference>
<dbReference type="InterPro" id="IPR002386">
    <property type="entry name" value="Amicyanin/Pseudoazurin"/>
</dbReference>
<evidence type="ECO:0000256" key="5">
    <source>
        <dbReference type="ARBA" id="ARBA00022982"/>
    </source>
</evidence>
<dbReference type="GO" id="GO:0009055">
    <property type="term" value="F:electron transfer activity"/>
    <property type="evidence" value="ECO:0007669"/>
    <property type="project" value="InterPro"/>
</dbReference>
<dbReference type="InterPro" id="IPR052721">
    <property type="entry name" value="ET_Amicyanin"/>
</dbReference>
<proteinExistence type="predicted"/>
<comment type="cofactor">
    <cofactor evidence="7">
        <name>Cu cation</name>
        <dbReference type="ChEBI" id="CHEBI:23378"/>
    </cofactor>
    <text evidence="7">Binds 1 copper ion per subunit.</text>
</comment>
<dbReference type="PANTHER" id="PTHR36507:SF1">
    <property type="entry name" value="BLL1555 PROTEIN"/>
    <property type="match status" value="1"/>
</dbReference>
<dbReference type="InterPro" id="IPR008972">
    <property type="entry name" value="Cupredoxin"/>
</dbReference>
<feature type="binding site" evidence="7">
    <location>
        <position position="102"/>
    </location>
    <ligand>
        <name>Cu cation</name>
        <dbReference type="ChEBI" id="CHEBI:23378"/>
    </ligand>
</feature>
<dbReference type="PRINTS" id="PR00155">
    <property type="entry name" value="AMICYANIN"/>
</dbReference>
<evidence type="ECO:0000259" key="8">
    <source>
        <dbReference type="Pfam" id="PF00127"/>
    </source>
</evidence>
<dbReference type="SUPFAM" id="SSF49503">
    <property type="entry name" value="Cupredoxins"/>
    <property type="match status" value="1"/>
</dbReference>
<accession>A0A930BTU5</accession>
<evidence type="ECO:0000256" key="7">
    <source>
        <dbReference type="PIRSR" id="PIRSR602386-1"/>
    </source>
</evidence>
<evidence type="ECO:0000256" key="6">
    <source>
        <dbReference type="ARBA" id="ARBA00023008"/>
    </source>
</evidence>
<comment type="caution">
    <text evidence="9">The sequence shown here is derived from an EMBL/GenBank/DDBJ whole genome shotgun (WGS) entry which is preliminary data.</text>
</comment>
<gene>
    <name evidence="9" type="ORF">HXL68_09125</name>
</gene>
<dbReference type="Pfam" id="PF00127">
    <property type="entry name" value="Copper-bind"/>
    <property type="match status" value="1"/>
</dbReference>
<feature type="domain" description="Blue (type 1) copper" evidence="8">
    <location>
        <begin position="36"/>
        <end position="114"/>
    </location>
</feature>
<dbReference type="InterPro" id="IPR000923">
    <property type="entry name" value="BlueCu_1"/>
</dbReference>
<dbReference type="Proteomes" id="UP000718593">
    <property type="component" value="Unassembled WGS sequence"/>
</dbReference>
<evidence type="ECO:0000256" key="3">
    <source>
        <dbReference type="ARBA" id="ARBA00022723"/>
    </source>
</evidence>
<evidence type="ECO:0000313" key="9">
    <source>
        <dbReference type="EMBL" id="MBF1165191.1"/>
    </source>
</evidence>
<feature type="binding site" evidence="7">
    <location>
        <position position="108"/>
    </location>
    <ligand>
        <name>Cu cation</name>
        <dbReference type="ChEBI" id="CHEBI:23378"/>
    </ligand>
</feature>
<evidence type="ECO:0000256" key="2">
    <source>
        <dbReference type="ARBA" id="ARBA00022448"/>
    </source>
</evidence>